<evidence type="ECO:0000256" key="2">
    <source>
        <dbReference type="ARBA" id="ARBA00022473"/>
    </source>
</evidence>
<evidence type="ECO:0000256" key="10">
    <source>
        <dbReference type="ARBA" id="ARBA00023212"/>
    </source>
</evidence>
<feature type="compositionally biased region" description="Low complexity" evidence="13">
    <location>
        <begin position="454"/>
        <end position="477"/>
    </location>
</feature>
<feature type="compositionally biased region" description="Pro residues" evidence="13">
    <location>
        <begin position="339"/>
        <end position="348"/>
    </location>
</feature>
<feature type="compositionally biased region" description="Basic and acidic residues" evidence="13">
    <location>
        <begin position="478"/>
        <end position="507"/>
    </location>
</feature>
<dbReference type="GO" id="GO:0051015">
    <property type="term" value="F:actin filament binding"/>
    <property type="evidence" value="ECO:0007669"/>
    <property type="project" value="TreeGrafter"/>
</dbReference>
<evidence type="ECO:0000313" key="15">
    <source>
        <dbReference type="Proteomes" id="UP000076408"/>
    </source>
</evidence>
<feature type="region of interest" description="Disordered" evidence="13">
    <location>
        <begin position="876"/>
        <end position="1004"/>
    </location>
</feature>
<feature type="compositionally biased region" description="Polar residues" evidence="13">
    <location>
        <begin position="1811"/>
        <end position="1823"/>
    </location>
</feature>
<keyword evidence="6" id="KW-0524">Neurogenesis</keyword>
<dbReference type="VEuPathDB" id="VectorBase:ASTEI06362"/>
<dbReference type="STRING" id="30069.A0A182YD26"/>
<feature type="compositionally biased region" description="Acidic residues" evidence="13">
    <location>
        <begin position="1054"/>
        <end position="1068"/>
    </location>
</feature>
<dbReference type="GO" id="GO:0019722">
    <property type="term" value="P:calcium-mediated signaling"/>
    <property type="evidence" value="ECO:0007669"/>
    <property type="project" value="TreeGrafter"/>
</dbReference>
<keyword evidence="5" id="KW-0221">Differentiation</keyword>
<feature type="region of interest" description="Disordered" evidence="13">
    <location>
        <begin position="2045"/>
        <end position="2081"/>
    </location>
</feature>
<dbReference type="GO" id="GO:0005737">
    <property type="term" value="C:cytoplasm"/>
    <property type="evidence" value="ECO:0007669"/>
    <property type="project" value="TreeGrafter"/>
</dbReference>
<feature type="compositionally biased region" description="Basic and acidic residues" evidence="13">
    <location>
        <begin position="150"/>
        <end position="175"/>
    </location>
</feature>
<feature type="compositionally biased region" description="Pro residues" evidence="13">
    <location>
        <begin position="274"/>
        <end position="293"/>
    </location>
</feature>
<feature type="compositionally biased region" description="Polar residues" evidence="13">
    <location>
        <begin position="959"/>
        <end position="969"/>
    </location>
</feature>
<dbReference type="Pfam" id="PF00595">
    <property type="entry name" value="PDZ"/>
    <property type="match status" value="1"/>
</dbReference>
<feature type="coiled-coil region" evidence="12">
    <location>
        <begin position="1310"/>
        <end position="1340"/>
    </location>
</feature>
<evidence type="ECO:0000256" key="1">
    <source>
        <dbReference type="ARBA" id="ARBA00004245"/>
    </source>
</evidence>
<organism evidence="14 15">
    <name type="scientific">Anopheles stephensi</name>
    <name type="common">Indo-Pakistan malaria mosquito</name>
    <dbReference type="NCBI Taxonomy" id="30069"/>
    <lineage>
        <taxon>Eukaryota</taxon>
        <taxon>Metazoa</taxon>
        <taxon>Ecdysozoa</taxon>
        <taxon>Arthropoda</taxon>
        <taxon>Hexapoda</taxon>
        <taxon>Insecta</taxon>
        <taxon>Pterygota</taxon>
        <taxon>Neoptera</taxon>
        <taxon>Endopterygota</taxon>
        <taxon>Diptera</taxon>
        <taxon>Nematocera</taxon>
        <taxon>Culicoidea</taxon>
        <taxon>Culicidae</taxon>
        <taxon>Anophelinae</taxon>
        <taxon>Anopheles</taxon>
    </lineage>
</organism>
<feature type="region of interest" description="Disordered" evidence="13">
    <location>
        <begin position="1734"/>
        <end position="1823"/>
    </location>
</feature>
<feature type="compositionally biased region" description="Polar residues" evidence="13">
    <location>
        <begin position="1028"/>
        <end position="1043"/>
    </location>
</feature>
<evidence type="ECO:0000256" key="7">
    <source>
        <dbReference type="ARBA" id="ARBA00023018"/>
    </source>
</evidence>
<dbReference type="OMA" id="NAHETIS"/>
<feature type="compositionally biased region" description="Polar residues" evidence="13">
    <location>
        <begin position="124"/>
        <end position="133"/>
    </location>
</feature>
<dbReference type="SUPFAM" id="SSF47769">
    <property type="entry name" value="SAM/Pointed domain"/>
    <property type="match status" value="1"/>
</dbReference>
<feature type="region of interest" description="Disordered" evidence="13">
    <location>
        <begin position="208"/>
        <end position="591"/>
    </location>
</feature>
<dbReference type="InterPro" id="IPR013761">
    <property type="entry name" value="SAM/pointed_sf"/>
</dbReference>
<dbReference type="VEuPathDB" id="VectorBase:ASTEI20_035944"/>
<evidence type="ECO:0000256" key="11">
    <source>
        <dbReference type="ARBA" id="ARBA00034103"/>
    </source>
</evidence>
<comment type="subcellular location">
    <subcellularLocation>
        <location evidence="1">Cytoplasm</location>
        <location evidence="1">Cytoskeleton</location>
    </subcellularLocation>
    <subcellularLocation>
        <location evidence="11">Synapse</location>
    </subcellularLocation>
</comment>
<dbReference type="InterPro" id="IPR001660">
    <property type="entry name" value="SAM"/>
</dbReference>
<evidence type="ECO:0000256" key="5">
    <source>
        <dbReference type="ARBA" id="ARBA00022782"/>
    </source>
</evidence>
<dbReference type="FunFam" id="2.30.42.10:FF:000010">
    <property type="entry name" value="Neurabin-1 isoform 1"/>
    <property type="match status" value="1"/>
</dbReference>
<dbReference type="EnsemblMetazoa" id="ASTEI06362-RA">
    <property type="protein sequence ID" value="ASTEI06362-PA"/>
    <property type="gene ID" value="ASTEI06362"/>
</dbReference>
<dbReference type="Gene3D" id="1.10.150.50">
    <property type="entry name" value="Transcription Factor, Ets-1"/>
    <property type="match status" value="1"/>
</dbReference>
<feature type="compositionally biased region" description="Low complexity" evidence="13">
    <location>
        <begin position="1848"/>
        <end position="1911"/>
    </location>
</feature>
<feature type="region of interest" description="Disordered" evidence="13">
    <location>
        <begin position="733"/>
        <end position="755"/>
    </location>
</feature>
<dbReference type="SMART" id="SM00228">
    <property type="entry name" value="PDZ"/>
    <property type="match status" value="1"/>
</dbReference>
<feature type="compositionally biased region" description="Low complexity" evidence="13">
    <location>
        <begin position="741"/>
        <end position="750"/>
    </location>
</feature>
<dbReference type="Pfam" id="PF17817">
    <property type="entry name" value="PDZ_5"/>
    <property type="match status" value="1"/>
</dbReference>
<feature type="region of interest" description="Disordered" evidence="13">
    <location>
        <begin position="80"/>
        <end position="194"/>
    </location>
</feature>
<feature type="compositionally biased region" description="Basic and acidic residues" evidence="13">
    <location>
        <begin position="407"/>
        <end position="417"/>
    </location>
</feature>
<sequence length="2081" mass="226344">MEKSTATAHPASAAGPKVSQIANLFQRKPVEQLAQDNIPTRGDRPTTDSSTAATHSPTATVVRTESHAARFNNARALFEKLGEGRVNRPPPFSIKMSHSSSKEDNLSDIGSGPDRSPSPKRKQLQQQPPSAISNGIGKLDSNRILNQSRLKSEKPEKPEKPERKFNSRELIEKQKNWTSHFSKTRTTKGSGASEFNRCDIIRTVPGTGIIAGAGSNTTTATPSVGSGPTTNGNYSAIPNGSSKEQLPFAAERNGPAVNHGHAPLISSHHRLPSPSEPPPSPPKRQTPPPPPPEKGPRTANLRQNSFPSPTKTPPAVPPHATDPSSLSPTKLSPEKLKPPPRQAEPPPASTATPHANLPPVAPVRSSTTVLTTVNHHQQQQQQQQLVSGASIEQQVPPPPPEKTIRKKSLEGNLDERQPPAGNGGNAASFKYPELGALARRQSSEKDTGSGGLTSPAHAISSSPSPGASASSGPSSPIHTEDEKQENESTEKLMKVGSSEREDSRAEDTPPANEMKTVEELNGKSSRTDDEHSGEPQQQQQQQQQHGGVTRRTKVSSICFDVPAAGLGNRPPSIISSSTTTDEGGFNEPSPEIKAKLKPAYEFDLPLPASPPRKLPIGEDRSPVGSPAEAKLTYADLGYRVRPDGTECDEIYGEVDVYRSANTSSSINGKQQPGGVPLNTAALNRSQPSGASGSSVPNGQGSAQLAEPQVAGVPPAIINGRSAATDRVLYASILPSSLGDNSSTTTTATDSELAFMDGERDEAKILDFDELSEMGEKGYHSAQILLDPTRITLSELEDDYSTKTLPDPPSLASMRPPPIPEGPPLDLQDSLKFADASDNEQDSLLPDEMTADEAERLLSSRQRPLLSDEQAREVEQILLNNQAKAETDEPPLPRVVASPRQQAPSVPEREPVPVQAAKPVQQTQLPPVPLPPQPKQAPPTTTATSDEPDWLKDVLEAPKNATSSTSTVGSSMRDKPPPPPPPTSASRNNSTTSQQEDASIGNNTTDLLNQTILDSSSILADSYVDTGDSIPSVTTTTSDSINLSKQEESAGETGALEDEGEATQEDEAQEREMVSGRQAAVHRQHVGESISEADVSADDESNHSAGFYIPEYPPIRCKEVYVNPDGVHFFEDGNFWMEVPGLIEAERELDDDDLRGYVKKNTKVKFSSNPMQVFSTFSVNDYDRRNEDVDPVAASAEYELEKRVEKMDVFPVELMKGPEGLGLSIIGMGVGADAGLEKLGIFVKTITDNGAAARDGRIQVNDQIIEVDGKSLVGVTQAYAASVLRNTSGLVRFQIGRERDPENSEVAQLIRQSLQADREKEERVKRQLEDYIRRNAEISEDSTLPVSANSSVSEGPVSPTTNAAESLFETEAARSSDVESLRRILQENLKTIALHEGDILNLKQQLIKYQQTCNEAELLNERVKQTERELANIKKEANNYQNMLQQSQAQYLVLEKKYSRVKKILRDYQHRERDMIQFQEYYLQHLQEKDTEYNALVKKLKDRVISLEQELQETQRKAGFPVILPYDSASLKLTPQMSRRQPPKPVFQKLETDLSDTEFSDLSPDGEGEDGKTATVERKVPPSTKDDDLDVAVPQHELLDNSLNKGKSDLVARGGLAKRNLPGKRSHSNSGSDCALDESDEEGHMTRSTTGGTEGSHEYSGLYSTPQIVNRKVATLKGEDSGPPVYAQVNKERSSGGAGHPDQQQHTTIPNIYRAAVGSDNGKLNSSYGSDLNASSYDSDLGSSTDKLKDSGLSSDSWMYPSRRPKGLKGITPPLLAEQLKERLAEREGRRGSGGGLIDDGSSRDSSDDYSEINQQQRHISPAASLSQNLLVEIKKAVHEAQPKGGNGPWQQQQQQSQQQQQQQGQSTSGGPAAGSQGPPSPSSVSSGSTSPGAYSPSRTLDLSGSTSSFSSDRIRDTHQWKNGPVEEWSNEQVMCLVVMGKMMVLEIESETNFGTDSGIGIGTVTNVLHITFSFFSRINRTFPFPNQVCQWLLGIGLDHHIPAFMQHSVEGGALLQLDKPDFKILNVGGDDKKLLKRNIKELRRLNEKERKQNEKERREREKLFKKAEKKAEKEQKKRYQK</sequence>
<evidence type="ECO:0000256" key="3">
    <source>
        <dbReference type="ARBA" id="ARBA00022490"/>
    </source>
</evidence>
<dbReference type="CDD" id="cd06790">
    <property type="entry name" value="PDZ_neurabin-like"/>
    <property type="match status" value="1"/>
</dbReference>
<feature type="compositionally biased region" description="Polar residues" evidence="13">
    <location>
        <begin position="214"/>
        <end position="244"/>
    </location>
</feature>
<keyword evidence="3" id="KW-0963">Cytoplasm</keyword>
<evidence type="ECO:0000256" key="12">
    <source>
        <dbReference type="SAM" id="Coils"/>
    </source>
</evidence>
<dbReference type="Gene3D" id="2.30.42.10">
    <property type="match status" value="1"/>
</dbReference>
<feature type="region of interest" description="Disordered" evidence="13">
    <location>
        <begin position="796"/>
        <end position="848"/>
    </location>
</feature>
<dbReference type="PROSITE" id="PS50105">
    <property type="entry name" value="SAM_DOMAIN"/>
    <property type="match status" value="1"/>
</dbReference>
<feature type="coiled-coil region" evidence="12">
    <location>
        <begin position="1482"/>
        <end position="1516"/>
    </location>
</feature>
<dbReference type="GO" id="GO:0031175">
    <property type="term" value="P:neuron projection development"/>
    <property type="evidence" value="ECO:0007669"/>
    <property type="project" value="TreeGrafter"/>
</dbReference>
<protein>
    <recommendedName>
        <fullName evidence="16">PDZ domain-containing protein</fullName>
    </recommendedName>
</protein>
<dbReference type="PANTHER" id="PTHR16154:SF6">
    <property type="entry name" value="SPINOPHILIN, ISOFORM J"/>
    <property type="match status" value="1"/>
</dbReference>
<evidence type="ECO:0008006" key="16">
    <source>
        <dbReference type="Google" id="ProtNLM"/>
    </source>
</evidence>
<dbReference type="CDD" id="cd09512">
    <property type="entry name" value="SAM_Neurabin-like"/>
    <property type="match status" value="1"/>
</dbReference>
<name>A0A182YD26_ANOST</name>
<keyword evidence="15" id="KW-1185">Reference proteome</keyword>
<dbReference type="Pfam" id="PF00536">
    <property type="entry name" value="SAM_1"/>
    <property type="match status" value="1"/>
</dbReference>
<dbReference type="GO" id="GO:0030425">
    <property type="term" value="C:dendrite"/>
    <property type="evidence" value="ECO:0007669"/>
    <property type="project" value="TreeGrafter"/>
</dbReference>
<keyword evidence="2" id="KW-0217">Developmental protein</keyword>
<evidence type="ECO:0000256" key="13">
    <source>
        <dbReference type="SAM" id="MobiDB-lite"/>
    </source>
</evidence>
<feature type="compositionally biased region" description="Pro residues" evidence="13">
    <location>
        <begin position="925"/>
        <end position="936"/>
    </location>
</feature>
<accession>A0A182YD26</accession>
<feature type="compositionally biased region" description="Basic and acidic residues" evidence="13">
    <location>
        <begin position="1568"/>
        <end position="1585"/>
    </location>
</feature>
<feature type="region of interest" description="Disordered" evidence="13">
    <location>
        <begin position="662"/>
        <end position="707"/>
    </location>
</feature>
<feature type="region of interest" description="Disordered" evidence="13">
    <location>
        <begin position="1839"/>
        <end position="1915"/>
    </location>
</feature>
<keyword evidence="7" id="KW-0770">Synapse</keyword>
<feature type="coiled-coil region" evidence="12">
    <location>
        <begin position="1398"/>
        <end position="1456"/>
    </location>
</feature>
<keyword evidence="10" id="KW-0206">Cytoskeleton</keyword>
<dbReference type="InterPro" id="IPR036034">
    <property type="entry name" value="PDZ_sf"/>
</dbReference>
<dbReference type="Proteomes" id="UP000076408">
    <property type="component" value="Unassembled WGS sequence"/>
</dbReference>
<feature type="compositionally biased region" description="Acidic residues" evidence="13">
    <location>
        <begin position="1553"/>
        <end position="1567"/>
    </location>
</feature>
<proteinExistence type="predicted"/>
<keyword evidence="4" id="KW-0597">Phosphoprotein</keyword>
<dbReference type="GO" id="GO:0015629">
    <property type="term" value="C:actin cytoskeleton"/>
    <property type="evidence" value="ECO:0007669"/>
    <property type="project" value="TreeGrafter"/>
</dbReference>
<dbReference type="VEuPathDB" id="VectorBase:ASTE004883"/>
<feature type="compositionally biased region" description="Polar residues" evidence="13">
    <location>
        <begin position="983"/>
        <end position="1004"/>
    </location>
</feature>
<dbReference type="PROSITE" id="PS50106">
    <property type="entry name" value="PDZ"/>
    <property type="match status" value="1"/>
</dbReference>
<feature type="region of interest" description="Disordered" evidence="13">
    <location>
        <begin position="603"/>
        <end position="628"/>
    </location>
</feature>
<keyword evidence="9" id="KW-0009">Actin-binding</keyword>
<keyword evidence="8 12" id="KW-0175">Coiled coil</keyword>
<feature type="region of interest" description="Disordered" evidence="13">
    <location>
        <begin position="1615"/>
        <end position="1721"/>
    </location>
</feature>
<evidence type="ECO:0000256" key="6">
    <source>
        <dbReference type="ARBA" id="ARBA00022902"/>
    </source>
</evidence>
<evidence type="ECO:0000256" key="9">
    <source>
        <dbReference type="ARBA" id="ARBA00023203"/>
    </source>
</evidence>
<feature type="region of interest" description="Disordered" evidence="13">
    <location>
        <begin position="1553"/>
        <end position="1590"/>
    </location>
</feature>
<feature type="compositionally biased region" description="Polar residues" evidence="13">
    <location>
        <begin position="364"/>
        <end position="376"/>
    </location>
</feature>
<feature type="compositionally biased region" description="Low complexity" evidence="13">
    <location>
        <begin position="47"/>
        <end position="60"/>
    </location>
</feature>
<dbReference type="InterPro" id="IPR040645">
    <property type="entry name" value="Neurabin-1/2_PDZ"/>
</dbReference>
<feature type="compositionally biased region" description="Polar residues" evidence="13">
    <location>
        <begin position="680"/>
        <end position="702"/>
    </location>
</feature>
<evidence type="ECO:0000256" key="4">
    <source>
        <dbReference type="ARBA" id="ARBA00022553"/>
    </source>
</evidence>
<reference evidence="14" key="2">
    <citation type="submission" date="2020-05" db="UniProtKB">
        <authorList>
            <consortium name="EnsemblMetazoa"/>
        </authorList>
    </citation>
    <scope>IDENTIFICATION</scope>
    <source>
        <strain evidence="14">Indian</strain>
    </source>
</reference>
<dbReference type="SUPFAM" id="SSF50156">
    <property type="entry name" value="PDZ domain-like"/>
    <property type="match status" value="1"/>
</dbReference>
<feature type="compositionally biased region" description="Basic and acidic residues" evidence="13">
    <location>
        <begin position="1778"/>
        <end position="1790"/>
    </location>
</feature>
<evidence type="ECO:0000256" key="8">
    <source>
        <dbReference type="ARBA" id="ARBA00023054"/>
    </source>
</evidence>
<dbReference type="GO" id="GO:0007015">
    <property type="term" value="P:actin filament organization"/>
    <property type="evidence" value="ECO:0007669"/>
    <property type="project" value="TreeGrafter"/>
</dbReference>
<dbReference type="PANTHER" id="PTHR16154">
    <property type="entry name" value="NEURABIN"/>
    <property type="match status" value="1"/>
</dbReference>
<feature type="region of interest" description="Disordered" evidence="13">
    <location>
        <begin position="1"/>
        <end position="68"/>
    </location>
</feature>
<dbReference type="InterPro" id="IPR043446">
    <property type="entry name" value="Neurabin-like"/>
</dbReference>
<evidence type="ECO:0000313" key="14">
    <source>
        <dbReference type="EnsemblMetazoa" id="ASTEI06362-PA"/>
    </source>
</evidence>
<feature type="region of interest" description="Disordered" evidence="13">
    <location>
        <begin position="1021"/>
        <end position="1101"/>
    </location>
</feature>
<feature type="compositionally biased region" description="Basic and acidic residues" evidence="13">
    <location>
        <begin position="515"/>
        <end position="533"/>
    </location>
</feature>
<feature type="region of interest" description="Disordered" evidence="13">
    <location>
        <begin position="1341"/>
        <end position="1360"/>
    </location>
</feature>
<dbReference type="InterPro" id="IPR001478">
    <property type="entry name" value="PDZ"/>
</dbReference>
<reference evidence="15" key="1">
    <citation type="journal article" date="2014" name="Genome Biol.">
        <title>Genome analysis of a major urban malaria vector mosquito, Anopheles stephensi.</title>
        <authorList>
            <person name="Jiang X."/>
            <person name="Peery A."/>
            <person name="Hall A.B."/>
            <person name="Sharma A."/>
            <person name="Chen X.G."/>
            <person name="Waterhouse R.M."/>
            <person name="Komissarov A."/>
            <person name="Riehle M.M."/>
            <person name="Shouche Y."/>
            <person name="Sharakhova M.V."/>
            <person name="Lawson D."/>
            <person name="Pakpour N."/>
            <person name="Arensburger P."/>
            <person name="Davidson V.L."/>
            <person name="Eiglmeier K."/>
            <person name="Emrich S."/>
            <person name="George P."/>
            <person name="Kennedy R.C."/>
            <person name="Mane S.P."/>
            <person name="Maslen G."/>
            <person name="Oringanje C."/>
            <person name="Qi Y."/>
            <person name="Settlage R."/>
            <person name="Tojo M."/>
            <person name="Tubio J.M."/>
            <person name="Unger M.F."/>
            <person name="Wang B."/>
            <person name="Vernick K.D."/>
            <person name="Ribeiro J.M."/>
            <person name="James A.A."/>
            <person name="Michel K."/>
            <person name="Riehle M.A."/>
            <person name="Luckhart S."/>
            <person name="Sharakhov I.V."/>
            <person name="Tu Z."/>
        </authorList>
    </citation>
    <scope>NUCLEOTIDE SEQUENCE [LARGE SCALE GENOMIC DNA]</scope>
    <source>
        <strain evidence="15">Indian</strain>
    </source>
</reference>
<dbReference type="GO" id="GO:0014069">
    <property type="term" value="C:postsynaptic density"/>
    <property type="evidence" value="ECO:0007669"/>
    <property type="project" value="TreeGrafter"/>
</dbReference>